<keyword evidence="1" id="KW-0812">Transmembrane</keyword>
<protein>
    <recommendedName>
        <fullName evidence="18">Methyl-accepting chemotaxis protein</fullName>
    </recommendedName>
</protein>
<dbReference type="RefSeq" id="WP_007882449.1">
    <property type="nucleotide sequence ID" value="NZ_CABJFX010000003.1"/>
</dbReference>
<evidence type="ECO:0000313" key="5">
    <source>
        <dbReference type="EMBL" id="RGQ46760.1"/>
    </source>
</evidence>
<keyword evidence="1" id="KW-0472">Membrane</keyword>
<evidence type="ECO:0000313" key="7">
    <source>
        <dbReference type="EMBL" id="RHA90929.1"/>
    </source>
</evidence>
<evidence type="ECO:0000313" key="16">
    <source>
        <dbReference type="Proteomes" id="UP000285820"/>
    </source>
</evidence>
<evidence type="ECO:0000313" key="14">
    <source>
        <dbReference type="Proteomes" id="UP000283492"/>
    </source>
</evidence>
<gene>
    <name evidence="9" type="ORF">DW707_14810</name>
    <name evidence="8" type="ORF">DW813_12235</name>
    <name evidence="7" type="ORF">DW914_02980</name>
    <name evidence="6" type="ORF">DWY29_14085</name>
    <name evidence="5" type="ORF">DWY96_12620</name>
    <name evidence="4" type="ORF">ERS852392_02895</name>
    <name evidence="3" type="ORF">ERS852444_02117</name>
    <name evidence="2" type="ORF">RIL183_28911</name>
</gene>
<evidence type="ECO:0008006" key="18">
    <source>
        <dbReference type="Google" id="ProtNLM"/>
    </source>
</evidence>
<dbReference type="EMBL" id="QRUN01000027">
    <property type="protein sequence ID" value="RGR66085.1"/>
    <property type="molecule type" value="Genomic_DNA"/>
</dbReference>
<dbReference type="Proteomes" id="UP000095453">
    <property type="component" value="Unassembled WGS sequence"/>
</dbReference>
<evidence type="ECO:0000313" key="8">
    <source>
        <dbReference type="EMBL" id="RHD01819.1"/>
    </source>
</evidence>
<evidence type="ECO:0000256" key="1">
    <source>
        <dbReference type="SAM" id="Phobius"/>
    </source>
</evidence>
<evidence type="ECO:0000313" key="2">
    <source>
        <dbReference type="EMBL" id="CRL41251.1"/>
    </source>
</evidence>
<evidence type="ECO:0000313" key="11">
    <source>
        <dbReference type="Proteomes" id="UP000095395"/>
    </source>
</evidence>
<reference evidence="13 14" key="3">
    <citation type="submission" date="2018-08" db="EMBL/GenBank/DDBJ databases">
        <title>A genome reference for cultivated species of the human gut microbiota.</title>
        <authorList>
            <person name="Zou Y."/>
            <person name="Xue W."/>
            <person name="Luo G."/>
        </authorList>
    </citation>
    <scope>NUCLEOTIDE SEQUENCE [LARGE SCALE GENOMIC DNA]</scope>
    <source>
        <strain evidence="6 16">AF24-4</strain>
        <strain evidence="5 15">AF28-15</strain>
        <strain evidence="9 17">AM27-11</strain>
        <strain evidence="8 13">AM32-8LB</strain>
        <strain evidence="7 14">AM42-1AC</strain>
    </source>
</reference>
<proteinExistence type="predicted"/>
<dbReference type="AlphaFoldDB" id="A0A0M6WUB5"/>
<dbReference type="STRING" id="360807.ERS852392_02895"/>
<evidence type="ECO:0000313" key="10">
    <source>
        <dbReference type="Proteomes" id="UP000049828"/>
    </source>
</evidence>
<dbReference type="Proteomes" id="UP000049828">
    <property type="component" value="Unassembled WGS sequence"/>
</dbReference>
<evidence type="ECO:0000313" key="3">
    <source>
        <dbReference type="EMBL" id="CUN15147.1"/>
    </source>
</evidence>
<evidence type="ECO:0000313" key="13">
    <source>
        <dbReference type="Proteomes" id="UP000266391"/>
    </source>
</evidence>
<reference evidence="2" key="2">
    <citation type="submission" date="2015-05" db="EMBL/GenBank/DDBJ databases">
        <authorList>
            <person name="Wang D.B."/>
            <person name="Wang M."/>
        </authorList>
    </citation>
    <scope>NUCLEOTIDE SEQUENCE [LARGE SCALE GENOMIC DNA]</scope>
    <source>
        <strain evidence="2">L1-83</strain>
    </source>
</reference>
<evidence type="ECO:0000313" key="4">
    <source>
        <dbReference type="EMBL" id="CUO34721.1"/>
    </source>
</evidence>
<dbReference type="EMBL" id="CYYR01000023">
    <property type="protein sequence ID" value="CUO34721.1"/>
    <property type="molecule type" value="Genomic_DNA"/>
</dbReference>
<dbReference type="EMBL" id="QSFX01000003">
    <property type="protein sequence ID" value="RHA90929.1"/>
    <property type="molecule type" value="Genomic_DNA"/>
</dbReference>
<organism evidence="2 10">
    <name type="scientific">Roseburia inulinivorans</name>
    <dbReference type="NCBI Taxonomy" id="360807"/>
    <lineage>
        <taxon>Bacteria</taxon>
        <taxon>Bacillati</taxon>
        <taxon>Bacillota</taxon>
        <taxon>Clostridia</taxon>
        <taxon>Lachnospirales</taxon>
        <taxon>Lachnospiraceae</taxon>
        <taxon>Roseburia</taxon>
    </lineage>
</organism>
<sequence>MENSLKGLMLAAGIIITCIIISLGFYIAREARDTASEGTGQINQLQAEFTDASKTMYDGTEVSGSEVLNVIRKFSDETMGILVQTNKNKTYYNYNFDVDKGELGKALDNSYKNAQDVASDKYINPTARFQGSIVKDVNGTIIGIVFAQV</sequence>
<dbReference type="EMBL" id="QSIQ01000020">
    <property type="protein sequence ID" value="RHD01819.1"/>
    <property type="molecule type" value="Genomic_DNA"/>
</dbReference>
<name>A0A0M6WUB5_9FIRM</name>
<dbReference type="Proteomes" id="UP000095395">
    <property type="component" value="Unassembled WGS sequence"/>
</dbReference>
<dbReference type="Proteomes" id="UP000283492">
    <property type="component" value="Unassembled WGS sequence"/>
</dbReference>
<evidence type="ECO:0000313" key="15">
    <source>
        <dbReference type="Proteomes" id="UP000283738"/>
    </source>
</evidence>
<dbReference type="OrthoDB" id="2081843at2"/>
<feature type="transmembrane region" description="Helical" evidence="1">
    <location>
        <begin position="7"/>
        <end position="28"/>
    </location>
</feature>
<dbReference type="GeneID" id="75160875"/>
<dbReference type="Proteomes" id="UP000266391">
    <property type="component" value="Unassembled WGS sequence"/>
</dbReference>
<reference evidence="10" key="1">
    <citation type="submission" date="2015-05" db="EMBL/GenBank/DDBJ databases">
        <authorList>
            <consortium name="Pathogen Informatics"/>
        </authorList>
    </citation>
    <scope>NUCLEOTIDE SEQUENCE [LARGE SCALE GENOMIC DNA]</scope>
    <source>
        <strain evidence="4 11">2789STDY5608835</strain>
        <strain evidence="3 12">2789STDY5608887</strain>
        <strain evidence="10">L1-83</strain>
    </source>
</reference>
<dbReference type="Proteomes" id="UP000286271">
    <property type="component" value="Unassembled WGS sequence"/>
</dbReference>
<evidence type="ECO:0000313" key="12">
    <source>
        <dbReference type="Proteomes" id="UP000095453"/>
    </source>
</evidence>
<evidence type="ECO:0000313" key="17">
    <source>
        <dbReference type="Proteomes" id="UP000286271"/>
    </source>
</evidence>
<dbReference type="Proteomes" id="UP000285820">
    <property type="component" value="Unassembled WGS sequence"/>
</dbReference>
<dbReference type="Proteomes" id="UP000283738">
    <property type="component" value="Unassembled WGS sequence"/>
</dbReference>
<dbReference type="EMBL" id="QRTF01000031">
    <property type="protein sequence ID" value="RGQ46760.1"/>
    <property type="molecule type" value="Genomic_DNA"/>
</dbReference>
<dbReference type="EMBL" id="QSKW01000030">
    <property type="protein sequence ID" value="RHE93310.1"/>
    <property type="molecule type" value="Genomic_DNA"/>
</dbReference>
<evidence type="ECO:0000313" key="6">
    <source>
        <dbReference type="EMBL" id="RGR66085.1"/>
    </source>
</evidence>
<dbReference type="EMBL" id="CVRS01000090">
    <property type="protein sequence ID" value="CRL41251.1"/>
    <property type="molecule type" value="Genomic_DNA"/>
</dbReference>
<keyword evidence="1" id="KW-1133">Transmembrane helix</keyword>
<keyword evidence="10" id="KW-1185">Reference proteome</keyword>
<evidence type="ECO:0000313" key="9">
    <source>
        <dbReference type="EMBL" id="RHE93310.1"/>
    </source>
</evidence>
<dbReference type="EMBL" id="CYXX01000015">
    <property type="protein sequence ID" value="CUN15147.1"/>
    <property type="molecule type" value="Genomic_DNA"/>
</dbReference>
<accession>A0A0M6WUB5</accession>